<organism evidence="1 2">
    <name type="scientific">Stylosanthes scabra</name>
    <dbReference type="NCBI Taxonomy" id="79078"/>
    <lineage>
        <taxon>Eukaryota</taxon>
        <taxon>Viridiplantae</taxon>
        <taxon>Streptophyta</taxon>
        <taxon>Embryophyta</taxon>
        <taxon>Tracheophyta</taxon>
        <taxon>Spermatophyta</taxon>
        <taxon>Magnoliopsida</taxon>
        <taxon>eudicotyledons</taxon>
        <taxon>Gunneridae</taxon>
        <taxon>Pentapetalae</taxon>
        <taxon>rosids</taxon>
        <taxon>fabids</taxon>
        <taxon>Fabales</taxon>
        <taxon>Fabaceae</taxon>
        <taxon>Papilionoideae</taxon>
        <taxon>50 kb inversion clade</taxon>
        <taxon>dalbergioids sensu lato</taxon>
        <taxon>Dalbergieae</taxon>
        <taxon>Pterocarpus clade</taxon>
        <taxon>Stylosanthes</taxon>
    </lineage>
</organism>
<protein>
    <submittedName>
        <fullName evidence="1">Uncharacterized protein</fullName>
    </submittedName>
</protein>
<dbReference type="Proteomes" id="UP001341840">
    <property type="component" value="Unassembled WGS sequence"/>
</dbReference>
<dbReference type="EMBL" id="JASCZI010181261">
    <property type="protein sequence ID" value="MED6180238.1"/>
    <property type="molecule type" value="Genomic_DNA"/>
</dbReference>
<keyword evidence="2" id="KW-1185">Reference proteome</keyword>
<comment type="caution">
    <text evidence="1">The sequence shown here is derived from an EMBL/GenBank/DDBJ whole genome shotgun (WGS) entry which is preliminary data.</text>
</comment>
<reference evidence="1 2" key="1">
    <citation type="journal article" date="2023" name="Plants (Basel)">
        <title>Bridging the Gap: Combining Genomics and Transcriptomics Approaches to Understand Stylosanthes scabra, an Orphan Legume from the Brazilian Caatinga.</title>
        <authorList>
            <person name="Ferreira-Neto J.R.C."/>
            <person name="da Silva M.D."/>
            <person name="Binneck E."/>
            <person name="de Melo N.F."/>
            <person name="da Silva R.H."/>
            <person name="de Melo A.L.T.M."/>
            <person name="Pandolfi V."/>
            <person name="Bustamante F.O."/>
            <person name="Brasileiro-Vidal A.C."/>
            <person name="Benko-Iseppon A.M."/>
        </authorList>
    </citation>
    <scope>NUCLEOTIDE SEQUENCE [LARGE SCALE GENOMIC DNA]</scope>
    <source>
        <tissue evidence="1">Leaves</tissue>
    </source>
</reference>
<evidence type="ECO:0000313" key="2">
    <source>
        <dbReference type="Proteomes" id="UP001341840"/>
    </source>
</evidence>
<gene>
    <name evidence="1" type="ORF">PIB30_008432</name>
</gene>
<sequence>MRICGSADRIRGCLMQIRYPILQLFGLDPLHTRILTVDDAVDEGDENSTGCSAEVGVSIRGKCTSSSAAGRTTVAMVTNGGLRARWLRRFVSLTPPPLLVVVLPWNRGGDGKQQSRKQGGMVVDGECRVVTVEEATSKWCPSSLWMSMRRDYGFGGIDQIAATSNSFWNDGWKVETPSTMVGPPITPSPIQRFIGLFQTETKC</sequence>
<proteinExistence type="predicted"/>
<evidence type="ECO:0000313" key="1">
    <source>
        <dbReference type="EMBL" id="MED6180238.1"/>
    </source>
</evidence>
<name>A0ABU6W5J6_9FABA</name>
<accession>A0ABU6W5J6</accession>